<dbReference type="FunFam" id="2.160.20.10:FF:000004">
    <property type="entry name" value="Pectin lyase-like superfamily protein"/>
    <property type="match status" value="1"/>
</dbReference>
<dbReference type="Proteomes" id="UP001293593">
    <property type="component" value="Unassembled WGS sequence"/>
</dbReference>
<evidence type="ECO:0000313" key="12">
    <source>
        <dbReference type="Proteomes" id="UP001293593"/>
    </source>
</evidence>
<accession>A0AAE1JBM3</accession>
<keyword evidence="6 9" id="KW-0326">Glycosidase</keyword>
<evidence type="ECO:0000256" key="7">
    <source>
        <dbReference type="ARBA" id="ARBA00023316"/>
    </source>
</evidence>
<evidence type="ECO:0000256" key="3">
    <source>
        <dbReference type="ARBA" id="ARBA00022512"/>
    </source>
</evidence>
<keyword evidence="5 9" id="KW-0378">Hydrolase</keyword>
<dbReference type="InterPro" id="IPR011050">
    <property type="entry name" value="Pectin_lyase_fold/virulence"/>
</dbReference>
<reference evidence="11" key="1">
    <citation type="submission" date="2023-10" db="EMBL/GenBank/DDBJ databases">
        <title>Chromosome-level genome of the transformable northern wattle, Acacia crassicarpa.</title>
        <authorList>
            <person name="Massaro I."/>
            <person name="Sinha N.R."/>
            <person name="Poethig S."/>
            <person name="Leichty A.R."/>
        </authorList>
    </citation>
    <scope>NUCLEOTIDE SEQUENCE</scope>
    <source>
        <strain evidence="11">Acra3RX</strain>
        <tissue evidence="11">Leaf</tissue>
    </source>
</reference>
<dbReference type="SMART" id="SM00710">
    <property type="entry name" value="PbH1"/>
    <property type="match status" value="4"/>
</dbReference>
<comment type="caution">
    <text evidence="11">The sequence shown here is derived from an EMBL/GenBank/DDBJ whole genome shotgun (WGS) entry which is preliminary data.</text>
</comment>
<evidence type="ECO:0000256" key="6">
    <source>
        <dbReference type="ARBA" id="ARBA00023295"/>
    </source>
</evidence>
<evidence type="ECO:0000256" key="2">
    <source>
        <dbReference type="ARBA" id="ARBA00008834"/>
    </source>
</evidence>
<dbReference type="PANTHER" id="PTHR31375">
    <property type="match status" value="1"/>
</dbReference>
<dbReference type="GO" id="GO:0004650">
    <property type="term" value="F:polygalacturonase activity"/>
    <property type="evidence" value="ECO:0007669"/>
    <property type="project" value="InterPro"/>
</dbReference>
<evidence type="ECO:0000256" key="4">
    <source>
        <dbReference type="ARBA" id="ARBA00022525"/>
    </source>
</evidence>
<evidence type="ECO:0000256" key="8">
    <source>
        <dbReference type="PROSITE-ProRule" id="PRU10052"/>
    </source>
</evidence>
<dbReference type="InterPro" id="IPR000743">
    <property type="entry name" value="Glyco_hydro_28"/>
</dbReference>
<sequence>MGNAGRLIIVLALCITLVRCDEDGGNQRKMPVAVPDMFKGVNLAKDVLVAGEKIINVMSFGAKPDGKSDSTQGFMQAWQATCKSTTPARMYVPAGSFLVDSMFFQGPCTTPGDITVQVEGTVLASTDPSVYENGEWLMFENLNGFKLIGSGTFDGQGKSFWEFNVNCDKNQGSTCVRLPSSIFFNNVTNGLIQNINSLNPKGFHIFLTNSANIRVRKVKLTAPADSPNTDGIHISHSINIIASKNTIATGDDCVSIIQGVKNVAINRLTCGPGHGISIGSLGKYEDELEVSNIMVQDSTLVGTTNGLRLKAWPDKYPGAASSIFFTGITMNNVKNPIIIDEQYECDPDNCKAKPSLVKLSNIRFTNIRGTSLSPIGVDLRCSQKFPCQDVVLQNVDLRMGGKPVASRCVSVKPSYLGINTPLACS</sequence>
<proteinExistence type="inferred from homology"/>
<comment type="similarity">
    <text evidence="2 9">Belongs to the glycosyl hydrolase 28 family.</text>
</comment>
<keyword evidence="7" id="KW-0961">Cell wall biogenesis/degradation</keyword>
<keyword evidence="3" id="KW-0134">Cell wall</keyword>
<dbReference type="InterPro" id="IPR012334">
    <property type="entry name" value="Pectin_lyas_fold"/>
</dbReference>
<feature type="active site" evidence="8">
    <location>
        <position position="274"/>
    </location>
</feature>
<evidence type="ECO:0000313" key="11">
    <source>
        <dbReference type="EMBL" id="KAK4265802.1"/>
    </source>
</evidence>
<dbReference type="AlphaFoldDB" id="A0AAE1JBM3"/>
<dbReference type="PROSITE" id="PS00502">
    <property type="entry name" value="POLYGALACTURONASE"/>
    <property type="match status" value="1"/>
</dbReference>
<feature type="signal peptide" evidence="10">
    <location>
        <begin position="1"/>
        <end position="20"/>
    </location>
</feature>
<dbReference type="InterPro" id="IPR006626">
    <property type="entry name" value="PbH1"/>
</dbReference>
<keyword evidence="12" id="KW-1185">Reference proteome</keyword>
<evidence type="ECO:0000256" key="9">
    <source>
        <dbReference type="RuleBase" id="RU361169"/>
    </source>
</evidence>
<dbReference type="Pfam" id="PF00295">
    <property type="entry name" value="Glyco_hydro_28"/>
    <property type="match status" value="1"/>
</dbReference>
<dbReference type="GO" id="GO:0005975">
    <property type="term" value="P:carbohydrate metabolic process"/>
    <property type="evidence" value="ECO:0007669"/>
    <property type="project" value="InterPro"/>
</dbReference>
<evidence type="ECO:0000256" key="1">
    <source>
        <dbReference type="ARBA" id="ARBA00004191"/>
    </source>
</evidence>
<dbReference type="Gene3D" id="2.160.20.10">
    <property type="entry name" value="Single-stranded right-handed beta-helix, Pectin lyase-like"/>
    <property type="match status" value="1"/>
</dbReference>
<keyword evidence="10" id="KW-0732">Signal</keyword>
<organism evidence="11 12">
    <name type="scientific">Acacia crassicarpa</name>
    <name type="common">northern wattle</name>
    <dbReference type="NCBI Taxonomy" id="499986"/>
    <lineage>
        <taxon>Eukaryota</taxon>
        <taxon>Viridiplantae</taxon>
        <taxon>Streptophyta</taxon>
        <taxon>Embryophyta</taxon>
        <taxon>Tracheophyta</taxon>
        <taxon>Spermatophyta</taxon>
        <taxon>Magnoliopsida</taxon>
        <taxon>eudicotyledons</taxon>
        <taxon>Gunneridae</taxon>
        <taxon>Pentapetalae</taxon>
        <taxon>rosids</taxon>
        <taxon>fabids</taxon>
        <taxon>Fabales</taxon>
        <taxon>Fabaceae</taxon>
        <taxon>Caesalpinioideae</taxon>
        <taxon>mimosoid clade</taxon>
        <taxon>Acacieae</taxon>
        <taxon>Acacia</taxon>
    </lineage>
</organism>
<keyword evidence="4" id="KW-0964">Secreted</keyword>
<protein>
    <recommendedName>
        <fullName evidence="13">Polygalacturonase</fullName>
    </recommendedName>
</protein>
<evidence type="ECO:0000256" key="10">
    <source>
        <dbReference type="SAM" id="SignalP"/>
    </source>
</evidence>
<evidence type="ECO:0000256" key="5">
    <source>
        <dbReference type="ARBA" id="ARBA00022801"/>
    </source>
</evidence>
<comment type="subcellular location">
    <subcellularLocation>
        <location evidence="1">Secreted</location>
        <location evidence="1">Cell wall</location>
    </subcellularLocation>
</comment>
<gene>
    <name evidence="11" type="ORF">QN277_026807</name>
</gene>
<dbReference type="EMBL" id="JAWXYG010000008">
    <property type="protein sequence ID" value="KAK4265802.1"/>
    <property type="molecule type" value="Genomic_DNA"/>
</dbReference>
<dbReference type="GO" id="GO:0071555">
    <property type="term" value="P:cell wall organization"/>
    <property type="evidence" value="ECO:0007669"/>
    <property type="project" value="UniProtKB-KW"/>
</dbReference>
<feature type="chain" id="PRO_5042284743" description="Polygalacturonase" evidence="10">
    <location>
        <begin position="21"/>
        <end position="425"/>
    </location>
</feature>
<name>A0AAE1JBM3_9FABA</name>
<evidence type="ECO:0008006" key="13">
    <source>
        <dbReference type="Google" id="ProtNLM"/>
    </source>
</evidence>
<dbReference type="SUPFAM" id="SSF51126">
    <property type="entry name" value="Pectin lyase-like"/>
    <property type="match status" value="1"/>
</dbReference>